<dbReference type="PANTHER" id="PTHR42940">
    <property type="entry name" value="ALCOHOL DEHYDROGENASE 1-RELATED"/>
    <property type="match status" value="1"/>
</dbReference>
<dbReference type="CDD" id="cd08297">
    <property type="entry name" value="CAD3"/>
    <property type="match status" value="1"/>
</dbReference>
<sequence>MADTTGSNGATKSYDIPKTCKAGVVNDMGPNFYVTVEEVPVPEIASDEILLKINCTGLCYSDIHYMLNDLGTEFPNMGDFGVRSPGHEGAGVVVKVGANVSNYKVGDRAGMKPLMDCCGSCELCWGDMETHCPKGVHAGLMRPGTYQEYIACPAKYLSPIPDGVSDIVAGPIMCSGSTMYRSLTRSPLKPGNWACFPGGGGGVGIQGVQLAKAMGFRPIVVDTGAEKKDLALQMGAEHFVDFKEVGDAAAEVVKLTDGLGAHGVFVTAPLAYQNAIPMTGTRPGAAVMCIGIPPAPAADLGANPLKYILQGLTIKGTVIGGMEDTHQALLFAQRGLLQQICEVLPISRMPEGVEKLRKGQVAGRIVIDFNA</sequence>
<organism evidence="9">
    <name type="scientific">Eremomyces bilateralis CBS 781.70</name>
    <dbReference type="NCBI Taxonomy" id="1392243"/>
    <lineage>
        <taxon>Eukaryota</taxon>
        <taxon>Fungi</taxon>
        <taxon>Dikarya</taxon>
        <taxon>Ascomycota</taxon>
        <taxon>Pezizomycotina</taxon>
        <taxon>Dothideomycetes</taxon>
        <taxon>Dothideomycetes incertae sedis</taxon>
        <taxon>Eremomycetales</taxon>
        <taxon>Eremomycetaceae</taxon>
        <taxon>Eremomyces</taxon>
    </lineage>
</organism>
<dbReference type="GO" id="GO:0005737">
    <property type="term" value="C:cytoplasm"/>
    <property type="evidence" value="ECO:0007669"/>
    <property type="project" value="TreeGrafter"/>
</dbReference>
<comment type="cofactor">
    <cofactor evidence="1 7">
        <name>Zn(2+)</name>
        <dbReference type="ChEBI" id="CHEBI:29105"/>
    </cofactor>
</comment>
<dbReference type="InterPro" id="IPR002328">
    <property type="entry name" value="ADH_Zn_CS"/>
</dbReference>
<dbReference type="Gene3D" id="3.40.50.720">
    <property type="entry name" value="NAD(P)-binding Rossmann-like Domain"/>
    <property type="match status" value="1"/>
</dbReference>
<dbReference type="Pfam" id="PF00107">
    <property type="entry name" value="ADH_zinc_N"/>
    <property type="match status" value="1"/>
</dbReference>
<dbReference type="Proteomes" id="UP000504638">
    <property type="component" value="Unplaced"/>
</dbReference>
<dbReference type="InterPro" id="IPR013154">
    <property type="entry name" value="ADH-like_N"/>
</dbReference>
<reference evidence="11" key="2">
    <citation type="submission" date="2020-04" db="EMBL/GenBank/DDBJ databases">
        <authorList>
            <consortium name="NCBI Genome Project"/>
        </authorList>
    </citation>
    <scope>NUCLEOTIDE SEQUENCE</scope>
    <source>
        <strain evidence="11">CBS 781.70</strain>
    </source>
</reference>
<proteinExistence type="inferred from homology"/>
<keyword evidence="10" id="KW-1185">Reference proteome</keyword>
<evidence type="ECO:0000313" key="11">
    <source>
        <dbReference type="RefSeq" id="XP_033530231.1"/>
    </source>
</evidence>
<dbReference type="PANTHER" id="PTHR42940:SF1">
    <property type="entry name" value="ENOYL REDUCTASE (ER) DOMAIN-CONTAINING PROTEIN"/>
    <property type="match status" value="1"/>
</dbReference>
<comment type="similarity">
    <text evidence="2 7">Belongs to the zinc-containing alcohol dehydrogenase family.</text>
</comment>
<dbReference type="InterPro" id="IPR013149">
    <property type="entry name" value="ADH-like_C"/>
</dbReference>
<protein>
    <submittedName>
        <fullName evidence="9 11">Alcohol dehydrogenase</fullName>
    </submittedName>
</protein>
<dbReference type="RefSeq" id="XP_033530231.1">
    <property type="nucleotide sequence ID" value="XM_033680315.1"/>
</dbReference>
<feature type="domain" description="Enoyl reductase (ER)" evidence="8">
    <location>
        <begin position="29"/>
        <end position="367"/>
    </location>
</feature>
<dbReference type="GO" id="GO:0008270">
    <property type="term" value="F:zinc ion binding"/>
    <property type="evidence" value="ECO:0007669"/>
    <property type="project" value="InterPro"/>
</dbReference>
<reference evidence="11" key="3">
    <citation type="submission" date="2025-04" db="UniProtKB">
        <authorList>
            <consortium name="RefSeq"/>
        </authorList>
    </citation>
    <scope>IDENTIFICATION</scope>
    <source>
        <strain evidence="11">CBS 781.70</strain>
    </source>
</reference>
<evidence type="ECO:0000313" key="9">
    <source>
        <dbReference type="EMBL" id="KAF1808600.1"/>
    </source>
</evidence>
<evidence type="ECO:0000313" key="10">
    <source>
        <dbReference type="Proteomes" id="UP000504638"/>
    </source>
</evidence>
<dbReference type="InterPro" id="IPR020843">
    <property type="entry name" value="ER"/>
</dbReference>
<name>A0A6G1FSA4_9PEZI</name>
<evidence type="ECO:0000259" key="8">
    <source>
        <dbReference type="SMART" id="SM00829"/>
    </source>
</evidence>
<reference evidence="9 11" key="1">
    <citation type="submission" date="2020-01" db="EMBL/GenBank/DDBJ databases">
        <authorList>
            <consortium name="DOE Joint Genome Institute"/>
            <person name="Haridas S."/>
            <person name="Albert R."/>
            <person name="Binder M."/>
            <person name="Bloem J."/>
            <person name="Labutti K."/>
            <person name="Salamov A."/>
            <person name="Andreopoulos B."/>
            <person name="Baker S.E."/>
            <person name="Barry K."/>
            <person name="Bills G."/>
            <person name="Bluhm B.H."/>
            <person name="Cannon C."/>
            <person name="Castanera R."/>
            <person name="Culley D.E."/>
            <person name="Daum C."/>
            <person name="Ezra D."/>
            <person name="Gonzalez J.B."/>
            <person name="Henrissat B."/>
            <person name="Kuo A."/>
            <person name="Liang C."/>
            <person name="Lipzen A."/>
            <person name="Lutzoni F."/>
            <person name="Magnuson J."/>
            <person name="Mondo S."/>
            <person name="Nolan M."/>
            <person name="Ohm R."/>
            <person name="Pangilinan J."/>
            <person name="Park H.-J."/>
            <person name="Ramirez L."/>
            <person name="Alfaro M."/>
            <person name="Sun H."/>
            <person name="Tritt A."/>
            <person name="Yoshinaga Y."/>
            <person name="Zwiers L.-H."/>
            <person name="Turgeon B.G."/>
            <person name="Goodwin S.B."/>
            <person name="Spatafora J.W."/>
            <person name="Crous P.W."/>
            <person name="Grigoriev I.V."/>
        </authorList>
    </citation>
    <scope>NUCLEOTIDE SEQUENCE</scope>
    <source>
        <strain evidence="9 11">CBS 781.70</strain>
    </source>
</reference>
<dbReference type="Gene3D" id="3.90.180.10">
    <property type="entry name" value="Medium-chain alcohol dehydrogenases, catalytic domain"/>
    <property type="match status" value="1"/>
</dbReference>
<dbReference type="PROSITE" id="PS00059">
    <property type="entry name" value="ADH_ZINC"/>
    <property type="match status" value="1"/>
</dbReference>
<dbReference type="InterPro" id="IPR036291">
    <property type="entry name" value="NAD(P)-bd_dom_sf"/>
</dbReference>
<keyword evidence="6" id="KW-0520">NAD</keyword>
<dbReference type="GO" id="GO:0004022">
    <property type="term" value="F:alcohol dehydrogenase (NAD+) activity"/>
    <property type="evidence" value="ECO:0007669"/>
    <property type="project" value="TreeGrafter"/>
</dbReference>
<keyword evidence="3 7" id="KW-0479">Metal-binding</keyword>
<accession>A0A6G1FSA4</accession>
<evidence type="ECO:0000256" key="3">
    <source>
        <dbReference type="ARBA" id="ARBA00022723"/>
    </source>
</evidence>
<dbReference type="Pfam" id="PF08240">
    <property type="entry name" value="ADH_N"/>
    <property type="match status" value="1"/>
</dbReference>
<evidence type="ECO:0000256" key="7">
    <source>
        <dbReference type="RuleBase" id="RU361277"/>
    </source>
</evidence>
<keyword evidence="5" id="KW-0560">Oxidoreductase</keyword>
<dbReference type="SUPFAM" id="SSF51735">
    <property type="entry name" value="NAD(P)-binding Rossmann-fold domains"/>
    <property type="match status" value="1"/>
</dbReference>
<evidence type="ECO:0000256" key="6">
    <source>
        <dbReference type="ARBA" id="ARBA00023027"/>
    </source>
</evidence>
<evidence type="ECO:0000256" key="5">
    <source>
        <dbReference type="ARBA" id="ARBA00023002"/>
    </source>
</evidence>
<dbReference type="InterPro" id="IPR011032">
    <property type="entry name" value="GroES-like_sf"/>
</dbReference>
<dbReference type="AlphaFoldDB" id="A0A6G1FSA4"/>
<gene>
    <name evidence="9 11" type="ORF">P152DRAFT_462325</name>
</gene>
<dbReference type="SUPFAM" id="SSF50129">
    <property type="entry name" value="GroES-like"/>
    <property type="match status" value="1"/>
</dbReference>
<evidence type="ECO:0000256" key="1">
    <source>
        <dbReference type="ARBA" id="ARBA00001947"/>
    </source>
</evidence>
<dbReference type="GeneID" id="54420885"/>
<dbReference type="EMBL" id="ML975181">
    <property type="protein sequence ID" value="KAF1808600.1"/>
    <property type="molecule type" value="Genomic_DNA"/>
</dbReference>
<dbReference type="SMART" id="SM00829">
    <property type="entry name" value="PKS_ER"/>
    <property type="match status" value="1"/>
</dbReference>
<dbReference type="FunFam" id="3.40.50.720:FF:000039">
    <property type="entry name" value="Alcohol dehydrogenase AdhP"/>
    <property type="match status" value="1"/>
</dbReference>
<evidence type="ECO:0000256" key="2">
    <source>
        <dbReference type="ARBA" id="ARBA00008072"/>
    </source>
</evidence>
<dbReference type="OrthoDB" id="1879366at2759"/>
<keyword evidence="4 7" id="KW-0862">Zinc</keyword>
<evidence type="ECO:0000256" key="4">
    <source>
        <dbReference type="ARBA" id="ARBA00022833"/>
    </source>
</evidence>